<protein>
    <submittedName>
        <fullName evidence="1">Phage virion morphogenesis family protein</fullName>
    </submittedName>
</protein>
<evidence type="ECO:0000313" key="2">
    <source>
        <dbReference type="Proteomes" id="UP000184498"/>
    </source>
</evidence>
<proteinExistence type="predicted"/>
<dbReference type="OrthoDB" id="964176at2"/>
<gene>
    <name evidence="1" type="ORF">SAMN05444371_3343</name>
</gene>
<dbReference type="AlphaFoldDB" id="A0A1M6UK57"/>
<dbReference type="Proteomes" id="UP000184498">
    <property type="component" value="Unassembled WGS sequence"/>
</dbReference>
<keyword evidence="2" id="KW-1185">Reference proteome</keyword>
<dbReference type="EMBL" id="FRAM01000005">
    <property type="protein sequence ID" value="SHK69561.1"/>
    <property type="molecule type" value="Genomic_DNA"/>
</dbReference>
<sequence length="186" mass="21377">METFVIRDEVFVRMRRALGPTFTNKIVSEFGTIAVNFSKERFVKKNWINETAEAWTPRKRKARGSLLVKTARLKRSIRKISSGDGYVIIGSDVPYAKIHNEGGTISKTATVKAHDRKRTVRTVSSKTGKKLKRRVDTGDISRVKAHTRKMNLTIPKRQFMGESKELENRTRSHLRLRVDQILNQNP</sequence>
<evidence type="ECO:0000313" key="1">
    <source>
        <dbReference type="EMBL" id="SHK69561.1"/>
    </source>
</evidence>
<dbReference type="InterPro" id="IPR006522">
    <property type="entry name" value="Phage_virion_morphogenesis"/>
</dbReference>
<organism evidence="1 2">
    <name type="scientific">Epilithonimonas mollis</name>
    <dbReference type="NCBI Taxonomy" id="216903"/>
    <lineage>
        <taxon>Bacteria</taxon>
        <taxon>Pseudomonadati</taxon>
        <taxon>Bacteroidota</taxon>
        <taxon>Flavobacteriia</taxon>
        <taxon>Flavobacteriales</taxon>
        <taxon>Weeksellaceae</taxon>
        <taxon>Chryseobacterium group</taxon>
        <taxon>Epilithonimonas</taxon>
    </lineage>
</organism>
<reference evidence="2" key="1">
    <citation type="submission" date="2016-11" db="EMBL/GenBank/DDBJ databases">
        <authorList>
            <person name="Varghese N."/>
            <person name="Submissions S."/>
        </authorList>
    </citation>
    <scope>NUCLEOTIDE SEQUENCE [LARGE SCALE GENOMIC DNA]</scope>
    <source>
        <strain evidence="2">DSM 18016</strain>
    </source>
</reference>
<dbReference type="Pfam" id="PF05069">
    <property type="entry name" value="Phage_tail_S"/>
    <property type="match status" value="1"/>
</dbReference>
<accession>A0A1M6UK57</accession>
<dbReference type="RefSeq" id="WP_073000260.1">
    <property type="nucleotide sequence ID" value="NZ_FRAM01000005.1"/>
</dbReference>
<dbReference type="STRING" id="216903.SAMN05444371_3343"/>
<name>A0A1M6UK57_9FLAO</name>